<gene>
    <name evidence="2" type="ORF">LYPA_23C015771</name>
</gene>
<reference evidence="2 3" key="1">
    <citation type="submission" date="2019-01" db="EMBL/GenBank/DDBJ databases">
        <authorList>
            <person name="Alioto T."/>
            <person name="Alioto T."/>
        </authorList>
    </citation>
    <scope>NUCLEOTIDE SEQUENCE [LARGE SCALE GENOMIC DNA]</scope>
</reference>
<evidence type="ECO:0000256" key="1">
    <source>
        <dbReference type="SAM" id="MobiDB-lite"/>
    </source>
</evidence>
<sequence length="174" mass="17929">MSREDAVLSAIGQSQDKHRTTALHDASEPAKFTESGARRPGLSGGGNRELVINGHKASVERDEVAPGTLARHPGGQRQLVVRRSEQEAAPAGFGAGASGRHHLPAVSSERVGGLKIGGKRSRRQGCASLGGEPPSTLHGGPSPRLGFGLLGGGSGGVLSGQSWNDRPGRRTSHE</sequence>
<feature type="compositionally biased region" description="Gly residues" evidence="1">
    <location>
        <begin position="148"/>
        <end position="158"/>
    </location>
</feature>
<keyword evidence="3" id="KW-1185">Reference proteome</keyword>
<name>A0A485P157_LYNPA</name>
<dbReference type="EMBL" id="CAAGRJ010028561">
    <property type="protein sequence ID" value="VFV40151.1"/>
    <property type="molecule type" value="Genomic_DNA"/>
</dbReference>
<accession>A0A485P157</accession>
<feature type="region of interest" description="Disordered" evidence="1">
    <location>
        <begin position="1"/>
        <end position="49"/>
    </location>
</feature>
<proteinExistence type="predicted"/>
<organism evidence="2 3">
    <name type="scientific">Lynx pardinus</name>
    <name type="common">Iberian lynx</name>
    <name type="synonym">Felis pardina</name>
    <dbReference type="NCBI Taxonomy" id="191816"/>
    <lineage>
        <taxon>Eukaryota</taxon>
        <taxon>Metazoa</taxon>
        <taxon>Chordata</taxon>
        <taxon>Craniata</taxon>
        <taxon>Vertebrata</taxon>
        <taxon>Euteleostomi</taxon>
        <taxon>Mammalia</taxon>
        <taxon>Eutheria</taxon>
        <taxon>Laurasiatheria</taxon>
        <taxon>Carnivora</taxon>
        <taxon>Feliformia</taxon>
        <taxon>Felidae</taxon>
        <taxon>Felinae</taxon>
        <taxon>Lynx</taxon>
    </lineage>
</organism>
<protein>
    <submittedName>
        <fullName evidence="2">Uncharacterized protein</fullName>
    </submittedName>
</protein>
<dbReference type="Proteomes" id="UP000386466">
    <property type="component" value="Unassembled WGS sequence"/>
</dbReference>
<evidence type="ECO:0000313" key="2">
    <source>
        <dbReference type="EMBL" id="VFV40151.1"/>
    </source>
</evidence>
<dbReference type="AlphaFoldDB" id="A0A485P157"/>
<feature type="region of interest" description="Disordered" evidence="1">
    <location>
        <begin position="83"/>
        <end position="174"/>
    </location>
</feature>
<evidence type="ECO:0000313" key="3">
    <source>
        <dbReference type="Proteomes" id="UP000386466"/>
    </source>
</evidence>